<feature type="coiled-coil region" evidence="1">
    <location>
        <begin position="5"/>
        <end position="32"/>
    </location>
</feature>
<evidence type="ECO:0000256" key="1">
    <source>
        <dbReference type="SAM" id="Coils"/>
    </source>
</evidence>
<accession>A0A0F9IYR2</accession>
<name>A0A0F9IYR2_9ZZZZ</name>
<evidence type="ECO:0000313" key="2">
    <source>
        <dbReference type="EMBL" id="KKM62554.1"/>
    </source>
</evidence>
<dbReference type="EMBL" id="LAZR01011271">
    <property type="protein sequence ID" value="KKM62554.1"/>
    <property type="molecule type" value="Genomic_DNA"/>
</dbReference>
<gene>
    <name evidence="2" type="ORF">LCGC14_1520520</name>
</gene>
<comment type="caution">
    <text evidence="2">The sequence shown here is derived from an EMBL/GenBank/DDBJ whole genome shotgun (WGS) entry which is preliminary data.</text>
</comment>
<dbReference type="AlphaFoldDB" id="A0A0F9IYR2"/>
<keyword evidence="1" id="KW-0175">Coiled coil</keyword>
<proteinExistence type="predicted"/>
<protein>
    <submittedName>
        <fullName evidence="2">Uncharacterized protein</fullName>
    </submittedName>
</protein>
<organism evidence="2">
    <name type="scientific">marine sediment metagenome</name>
    <dbReference type="NCBI Taxonomy" id="412755"/>
    <lineage>
        <taxon>unclassified sequences</taxon>
        <taxon>metagenomes</taxon>
        <taxon>ecological metagenomes</taxon>
    </lineage>
</organism>
<sequence>MEPLKPGLSEALERLRDDLGRLREKAEFSRKLMETPEWQARRAGLQDRLLLNIDLFSGKDGNEALFVIGKCHEIVQQITEPERMIEMYEKKKKALSDAEGRLKQKS</sequence>
<reference evidence="2" key="1">
    <citation type="journal article" date="2015" name="Nature">
        <title>Complex archaea that bridge the gap between prokaryotes and eukaryotes.</title>
        <authorList>
            <person name="Spang A."/>
            <person name="Saw J.H."/>
            <person name="Jorgensen S.L."/>
            <person name="Zaremba-Niedzwiedzka K."/>
            <person name="Martijn J."/>
            <person name="Lind A.E."/>
            <person name="van Eijk R."/>
            <person name="Schleper C."/>
            <person name="Guy L."/>
            <person name="Ettema T.J."/>
        </authorList>
    </citation>
    <scope>NUCLEOTIDE SEQUENCE</scope>
</reference>